<feature type="transmembrane region" description="Helical" evidence="7">
    <location>
        <begin position="208"/>
        <end position="233"/>
    </location>
</feature>
<dbReference type="InterPro" id="IPR000301">
    <property type="entry name" value="Tetraspanin_animals"/>
</dbReference>
<dbReference type="Pfam" id="PF00335">
    <property type="entry name" value="Tetraspanin"/>
    <property type="match status" value="1"/>
</dbReference>
<evidence type="ECO:0000256" key="5">
    <source>
        <dbReference type="ARBA" id="ARBA00023136"/>
    </source>
</evidence>
<dbReference type="PROSITE" id="PS00421">
    <property type="entry name" value="TM4_1"/>
    <property type="match status" value="1"/>
</dbReference>
<dbReference type="GO" id="GO:0005886">
    <property type="term" value="C:plasma membrane"/>
    <property type="evidence" value="ECO:0007669"/>
    <property type="project" value="TreeGrafter"/>
</dbReference>
<feature type="transmembrane region" description="Helical" evidence="7">
    <location>
        <begin position="58"/>
        <end position="81"/>
    </location>
</feature>
<dbReference type="InParanoid" id="A0A1W4WSA2"/>
<dbReference type="AlphaFoldDB" id="A0A1W4WSA2"/>
<protein>
    <recommendedName>
        <fullName evidence="7">Tetraspanin</fullName>
    </recommendedName>
</protein>
<dbReference type="PANTHER" id="PTHR19282:SF527">
    <property type="entry name" value="TETRASPANIN"/>
    <property type="match status" value="1"/>
</dbReference>
<sequence>MAFGSRMDGCGNFMKYGLFIINLIIFIGAVVIVGLTIWTIVDKSFANELLGTNLYSGAIYVLLITGILISLVSCFGCFGAIKEVRCMLMTYFIVIFIVFVTMLLGGILGYVFREKVGITMRNAMVSSIPSYGRVKSVTNAWDETQHRLQCCGIYSYRDWQNNIPDSCCKEPVEGKRQRCQLMFEQQNSFTLYQRGCLNVTVDFVKDHAAVIGGAGIGVACLMIVGMIFSIALFKLIE</sequence>
<name>A0A1W4WSA2_AGRPL</name>
<gene>
    <name evidence="9" type="primary">LOC108738058</name>
</gene>
<feature type="transmembrane region" description="Helical" evidence="7">
    <location>
        <begin position="88"/>
        <end position="112"/>
    </location>
</feature>
<dbReference type="InterPro" id="IPR018499">
    <property type="entry name" value="Tetraspanin/Peripherin"/>
</dbReference>
<organism evidence="8 9">
    <name type="scientific">Agrilus planipennis</name>
    <name type="common">Emerald ash borer</name>
    <name type="synonym">Agrilus marcopoli</name>
    <dbReference type="NCBI Taxonomy" id="224129"/>
    <lineage>
        <taxon>Eukaryota</taxon>
        <taxon>Metazoa</taxon>
        <taxon>Ecdysozoa</taxon>
        <taxon>Arthropoda</taxon>
        <taxon>Hexapoda</taxon>
        <taxon>Insecta</taxon>
        <taxon>Pterygota</taxon>
        <taxon>Neoptera</taxon>
        <taxon>Endopterygota</taxon>
        <taxon>Coleoptera</taxon>
        <taxon>Polyphaga</taxon>
        <taxon>Elateriformia</taxon>
        <taxon>Buprestoidea</taxon>
        <taxon>Buprestidae</taxon>
        <taxon>Agrilinae</taxon>
        <taxon>Agrilus</taxon>
    </lineage>
</organism>
<keyword evidence="4 7" id="KW-1133">Transmembrane helix</keyword>
<dbReference type="InterPro" id="IPR018503">
    <property type="entry name" value="Tetraspanin_CS"/>
</dbReference>
<comment type="subcellular location">
    <subcellularLocation>
        <location evidence="1 7">Membrane</location>
        <topology evidence="1 7">Multi-pass membrane protein</topology>
    </subcellularLocation>
</comment>
<keyword evidence="6" id="KW-1015">Disulfide bond</keyword>
<accession>A0A1W4WSA2</accession>
<keyword evidence="8" id="KW-1185">Reference proteome</keyword>
<evidence type="ECO:0000256" key="3">
    <source>
        <dbReference type="ARBA" id="ARBA00022692"/>
    </source>
</evidence>
<dbReference type="Gene3D" id="1.10.1450.10">
    <property type="entry name" value="Tetraspanin"/>
    <property type="match status" value="1"/>
</dbReference>
<dbReference type="SUPFAM" id="SSF48652">
    <property type="entry name" value="Tetraspanin"/>
    <property type="match status" value="1"/>
</dbReference>
<reference evidence="9" key="1">
    <citation type="submission" date="2025-08" db="UniProtKB">
        <authorList>
            <consortium name="RefSeq"/>
        </authorList>
    </citation>
    <scope>IDENTIFICATION</scope>
    <source>
        <tissue evidence="9">Entire body</tissue>
    </source>
</reference>
<feature type="disulfide bond" evidence="6">
    <location>
        <begin position="151"/>
        <end position="167"/>
    </location>
</feature>
<keyword evidence="3 7" id="KW-0812">Transmembrane</keyword>
<dbReference type="FunCoup" id="A0A1W4WSA2">
    <property type="interactions" value="45"/>
</dbReference>
<evidence type="ECO:0000256" key="2">
    <source>
        <dbReference type="ARBA" id="ARBA00006840"/>
    </source>
</evidence>
<dbReference type="OrthoDB" id="438211at2759"/>
<evidence type="ECO:0000313" key="8">
    <source>
        <dbReference type="Proteomes" id="UP000192223"/>
    </source>
</evidence>
<dbReference type="GeneID" id="108738058"/>
<dbReference type="STRING" id="224129.A0A1W4WSA2"/>
<comment type="similarity">
    <text evidence="2 7">Belongs to the tetraspanin (TM4SF) family.</text>
</comment>
<dbReference type="KEGG" id="apln:108738058"/>
<dbReference type="PANTHER" id="PTHR19282">
    <property type="entry name" value="TETRASPANIN"/>
    <property type="match status" value="1"/>
</dbReference>
<dbReference type="PRINTS" id="PR00259">
    <property type="entry name" value="TMFOUR"/>
</dbReference>
<evidence type="ECO:0000256" key="7">
    <source>
        <dbReference type="RuleBase" id="RU361218"/>
    </source>
</evidence>
<evidence type="ECO:0000313" key="9">
    <source>
        <dbReference type="RefSeq" id="XP_018326784.1"/>
    </source>
</evidence>
<dbReference type="PIRSF" id="PIRSF002419">
    <property type="entry name" value="Tetraspanin"/>
    <property type="match status" value="1"/>
</dbReference>
<dbReference type="RefSeq" id="XP_018326784.1">
    <property type="nucleotide sequence ID" value="XM_018471282.1"/>
</dbReference>
<evidence type="ECO:0000256" key="4">
    <source>
        <dbReference type="ARBA" id="ARBA00022989"/>
    </source>
</evidence>
<feature type="transmembrane region" description="Helical" evidence="7">
    <location>
        <begin position="16"/>
        <end position="38"/>
    </location>
</feature>
<proteinExistence type="inferred from homology"/>
<keyword evidence="5 7" id="KW-0472">Membrane</keyword>
<evidence type="ECO:0000256" key="6">
    <source>
        <dbReference type="PIRSR" id="PIRSR002419-1"/>
    </source>
</evidence>
<evidence type="ECO:0000256" key="1">
    <source>
        <dbReference type="ARBA" id="ARBA00004141"/>
    </source>
</evidence>
<dbReference type="InterPro" id="IPR008952">
    <property type="entry name" value="Tetraspanin_EC2_sf"/>
</dbReference>
<dbReference type="Proteomes" id="UP000192223">
    <property type="component" value="Unplaced"/>
</dbReference>